<evidence type="ECO:0000313" key="2">
    <source>
        <dbReference type="EMBL" id="MBB3992424.1"/>
    </source>
</evidence>
<organism evidence="2 3">
    <name type="scientific">Sulfitobacter undariae</name>
    <dbReference type="NCBI Taxonomy" id="1563671"/>
    <lineage>
        <taxon>Bacteria</taxon>
        <taxon>Pseudomonadati</taxon>
        <taxon>Pseudomonadota</taxon>
        <taxon>Alphaproteobacteria</taxon>
        <taxon>Rhodobacterales</taxon>
        <taxon>Roseobacteraceae</taxon>
        <taxon>Sulfitobacter</taxon>
    </lineage>
</organism>
<proteinExistence type="predicted"/>
<keyword evidence="1" id="KW-1133">Transmembrane helix</keyword>
<accession>A0A7W6E133</accession>
<reference evidence="2 3" key="1">
    <citation type="submission" date="2020-08" db="EMBL/GenBank/DDBJ databases">
        <title>Genomic Encyclopedia of Type Strains, Phase IV (KMG-IV): sequencing the most valuable type-strain genomes for metagenomic binning, comparative biology and taxonomic classification.</title>
        <authorList>
            <person name="Goeker M."/>
        </authorList>
    </citation>
    <scope>NUCLEOTIDE SEQUENCE [LARGE SCALE GENOMIC DNA]</scope>
    <source>
        <strain evidence="2 3">DSM 102234</strain>
    </source>
</reference>
<feature type="transmembrane region" description="Helical" evidence="1">
    <location>
        <begin position="12"/>
        <end position="31"/>
    </location>
</feature>
<comment type="caution">
    <text evidence="2">The sequence shown here is derived from an EMBL/GenBank/DDBJ whole genome shotgun (WGS) entry which is preliminary data.</text>
</comment>
<gene>
    <name evidence="2" type="ORF">GGR95_000043</name>
</gene>
<keyword evidence="1" id="KW-0472">Membrane</keyword>
<evidence type="ECO:0000313" key="3">
    <source>
        <dbReference type="Proteomes" id="UP000530268"/>
    </source>
</evidence>
<feature type="transmembrane region" description="Helical" evidence="1">
    <location>
        <begin position="52"/>
        <end position="71"/>
    </location>
</feature>
<dbReference type="Proteomes" id="UP000530268">
    <property type="component" value="Unassembled WGS sequence"/>
</dbReference>
<dbReference type="AlphaFoldDB" id="A0A7W6E133"/>
<dbReference type="EMBL" id="JACIEI010000001">
    <property type="protein sequence ID" value="MBB3992424.1"/>
    <property type="molecule type" value="Genomic_DNA"/>
</dbReference>
<keyword evidence="3" id="KW-1185">Reference proteome</keyword>
<sequence length="297" mass="34530">MNWYGISITAEALVQLVLFLGLGFAFVKFENPKKIRIRAKARLRVLRGQDPLFKFGILGSLMTFVLIFFVYGTPYCNENGKCVTKLTRLMESSPNEVGDALAGVASTLAFLWIILTVMMQSRELKAQRSELQLTREEHKRQRLISKSSLASIEHDSLMRDQQEALRHFEALLYEFIYAVEWYRRRRPFCKWLFGREGQTPTQKQGLELTEIVLNLFFHIRKRKGRVDKGSHWDGPETTLDWSMFLTMLDEIIALEDQLSSYGKAQIRISRLKQTQKFLLDVSENPKKWASQEGWANP</sequence>
<name>A0A7W6E133_9RHOB</name>
<protein>
    <submittedName>
        <fullName evidence="2">Uncharacterized protein</fullName>
    </submittedName>
</protein>
<keyword evidence="1" id="KW-0812">Transmembrane</keyword>
<feature type="transmembrane region" description="Helical" evidence="1">
    <location>
        <begin position="100"/>
        <end position="119"/>
    </location>
</feature>
<dbReference type="RefSeq" id="WP_184561579.1">
    <property type="nucleotide sequence ID" value="NZ_JACIEI010000001.1"/>
</dbReference>
<evidence type="ECO:0000256" key="1">
    <source>
        <dbReference type="SAM" id="Phobius"/>
    </source>
</evidence>